<accession>A0AAN8KY30</accession>
<evidence type="ECO:0000313" key="1">
    <source>
        <dbReference type="EMBL" id="KAK6297435.1"/>
    </source>
</evidence>
<protein>
    <submittedName>
        <fullName evidence="1">Uncharacterized protein</fullName>
    </submittedName>
</protein>
<dbReference type="Proteomes" id="UP001356427">
    <property type="component" value="Unassembled WGS sequence"/>
</dbReference>
<dbReference type="EMBL" id="JAGTTL010000031">
    <property type="protein sequence ID" value="KAK6297435.1"/>
    <property type="molecule type" value="Genomic_DNA"/>
</dbReference>
<dbReference type="PANTHER" id="PTHR34488">
    <property type="entry name" value="SI:CH211-245H14.1-RELATED"/>
    <property type="match status" value="1"/>
</dbReference>
<dbReference type="AlphaFoldDB" id="A0AAN8KY30"/>
<keyword evidence="2" id="KW-1185">Reference proteome</keyword>
<reference evidence="1 2" key="1">
    <citation type="submission" date="2021-04" db="EMBL/GenBank/DDBJ databases">
        <authorList>
            <person name="De Guttry C."/>
            <person name="Zahm M."/>
            <person name="Klopp C."/>
            <person name="Cabau C."/>
            <person name="Louis A."/>
            <person name="Berthelot C."/>
            <person name="Parey E."/>
            <person name="Roest Crollius H."/>
            <person name="Montfort J."/>
            <person name="Robinson-Rechavi M."/>
            <person name="Bucao C."/>
            <person name="Bouchez O."/>
            <person name="Gislard M."/>
            <person name="Lluch J."/>
            <person name="Milhes M."/>
            <person name="Lampietro C."/>
            <person name="Lopez Roques C."/>
            <person name="Donnadieu C."/>
            <person name="Braasch I."/>
            <person name="Desvignes T."/>
            <person name="Postlethwait J."/>
            <person name="Bobe J."/>
            <person name="Wedekind C."/>
            <person name="Guiguen Y."/>
        </authorList>
    </citation>
    <scope>NUCLEOTIDE SEQUENCE [LARGE SCALE GENOMIC DNA]</scope>
    <source>
        <strain evidence="1">Cs_M1</strain>
        <tissue evidence="1">Blood</tissue>
    </source>
</reference>
<gene>
    <name evidence="1" type="ORF">J4Q44_G00320180</name>
</gene>
<name>A0AAN8KY30_9TELE</name>
<sequence length="195" mass="21855">MNVNRLPSSSLPPSSLTYAVSFTFSYYQRDQLARTATRTTMEHREPRIKKFFSVLTGNTLGSHEELIDRLTSKRGLTKVTSLEERDVTLAFCPIVSRAGTDIKAALQQIPAGKPVILVVLHHTFDPDYTVPDSSRLVTRGDVILTVDCLFHESKGLLVCPRNKKAIKKIRGRKNKQPKVRKLTKTQKKASCCSIS</sequence>
<evidence type="ECO:0000313" key="2">
    <source>
        <dbReference type="Proteomes" id="UP001356427"/>
    </source>
</evidence>
<comment type="caution">
    <text evidence="1">The sequence shown here is derived from an EMBL/GenBank/DDBJ whole genome shotgun (WGS) entry which is preliminary data.</text>
</comment>
<proteinExistence type="predicted"/>
<organism evidence="1 2">
    <name type="scientific">Coregonus suidteri</name>
    <dbReference type="NCBI Taxonomy" id="861788"/>
    <lineage>
        <taxon>Eukaryota</taxon>
        <taxon>Metazoa</taxon>
        <taxon>Chordata</taxon>
        <taxon>Craniata</taxon>
        <taxon>Vertebrata</taxon>
        <taxon>Euteleostomi</taxon>
        <taxon>Actinopterygii</taxon>
        <taxon>Neopterygii</taxon>
        <taxon>Teleostei</taxon>
        <taxon>Protacanthopterygii</taxon>
        <taxon>Salmoniformes</taxon>
        <taxon>Salmonidae</taxon>
        <taxon>Coregoninae</taxon>
        <taxon>Coregonus</taxon>
    </lineage>
</organism>
<dbReference type="PANTHER" id="PTHR34488:SF1">
    <property type="entry name" value="SI:CH211-245H14.1-RELATED"/>
    <property type="match status" value="1"/>
</dbReference>